<evidence type="ECO:0000256" key="1">
    <source>
        <dbReference type="SAM" id="Phobius"/>
    </source>
</evidence>
<feature type="transmembrane region" description="Helical" evidence="1">
    <location>
        <begin position="505"/>
        <end position="525"/>
    </location>
</feature>
<sequence>MDKILLKIVGLLNPLLQKTGVNIAQLHEILRIKLLMDNRRPRSIFGHKKNKTEGKPTSSLLATIMMVFMGLLMCFVLFITTQPLAGQALYFSIFMVMMAITLISDFTSVLIDSRDQFIISPRPVNDRTMAMARFLHVTLYIARIALLQGLPGIFIIAFIDGFAAIPLFALQVIEATLLSVLLVNLVYFVLIKLVSPQRFKDIISYIQIVFSVLIFAVYYLVPRLINTSLLQQVNLLKHVWAYFLPPVWIASLNEAVFHTGRSGWAVLCMAVIGLVFPLVGIWFVAKVLAPGFNRRLAIISTADGAANVVTPLTKKYNPDFRDKLANLLAPDGIENAGFKITWKLAARTREFKMKVFPAFAYVPIYFIYFALNGKGQTLTERYAKIQHNTSYIFLIYLTTFVLSSILQNVSQSPKYKSAWVYYTLPITLPGKILSGMYKAIIVIYFVPYCLVISAAMIFIWGPATINDILLAFSISLTYGMLLALFMVKGLPFSTPIMVKQGGGKVIVSFMIIGLIAAIGFGHVFISKWEGLVWLLIIPSVLINWIMFYQYKKQSWNDIELADIDG</sequence>
<feature type="transmembrane region" description="Helical" evidence="1">
    <location>
        <begin position="134"/>
        <end position="159"/>
    </location>
</feature>
<keyword evidence="1" id="KW-0812">Transmembrane</keyword>
<feature type="transmembrane region" description="Helical" evidence="1">
    <location>
        <begin position="58"/>
        <end position="79"/>
    </location>
</feature>
<feature type="transmembrane region" description="Helical" evidence="1">
    <location>
        <begin position="441"/>
        <end position="462"/>
    </location>
</feature>
<dbReference type="Proteomes" id="UP001597601">
    <property type="component" value="Unassembled WGS sequence"/>
</dbReference>
<feature type="transmembrane region" description="Helical" evidence="1">
    <location>
        <begin position="91"/>
        <end position="113"/>
    </location>
</feature>
<keyword evidence="1" id="KW-0472">Membrane</keyword>
<protein>
    <recommendedName>
        <fullName evidence="4">ABC-2 type transport system permease protein</fullName>
    </recommendedName>
</protein>
<dbReference type="EMBL" id="JBHUON010000020">
    <property type="protein sequence ID" value="MFD2866021.1"/>
    <property type="molecule type" value="Genomic_DNA"/>
</dbReference>
<dbReference type="RefSeq" id="WP_377129297.1">
    <property type="nucleotide sequence ID" value="NZ_JBHUON010000020.1"/>
</dbReference>
<feature type="transmembrane region" description="Helical" evidence="1">
    <location>
        <begin position="353"/>
        <end position="371"/>
    </location>
</feature>
<organism evidence="2 3">
    <name type="scientific">Mucilaginibacter antarcticus</name>
    <dbReference type="NCBI Taxonomy" id="1855725"/>
    <lineage>
        <taxon>Bacteria</taxon>
        <taxon>Pseudomonadati</taxon>
        <taxon>Bacteroidota</taxon>
        <taxon>Sphingobacteriia</taxon>
        <taxon>Sphingobacteriales</taxon>
        <taxon>Sphingobacteriaceae</taxon>
        <taxon>Mucilaginibacter</taxon>
    </lineage>
</organism>
<keyword evidence="3" id="KW-1185">Reference proteome</keyword>
<name>A0ABW5XRP4_9SPHI</name>
<gene>
    <name evidence="2" type="ORF">ACFSYC_15080</name>
</gene>
<feature type="transmembrane region" description="Helical" evidence="1">
    <location>
        <begin position="531"/>
        <end position="550"/>
    </location>
</feature>
<reference evidence="3" key="1">
    <citation type="journal article" date="2019" name="Int. J. Syst. Evol. Microbiol.">
        <title>The Global Catalogue of Microorganisms (GCM) 10K type strain sequencing project: providing services to taxonomists for standard genome sequencing and annotation.</title>
        <authorList>
            <consortium name="The Broad Institute Genomics Platform"/>
            <consortium name="The Broad Institute Genome Sequencing Center for Infectious Disease"/>
            <person name="Wu L."/>
            <person name="Ma J."/>
        </authorList>
    </citation>
    <scope>NUCLEOTIDE SEQUENCE [LARGE SCALE GENOMIC DNA]</scope>
    <source>
        <strain evidence="3">KCTC 52232</strain>
    </source>
</reference>
<feature type="transmembrane region" description="Helical" evidence="1">
    <location>
        <begin position="202"/>
        <end position="221"/>
    </location>
</feature>
<accession>A0ABW5XRP4</accession>
<evidence type="ECO:0008006" key="4">
    <source>
        <dbReference type="Google" id="ProtNLM"/>
    </source>
</evidence>
<feature type="transmembrane region" description="Helical" evidence="1">
    <location>
        <begin position="468"/>
        <end position="485"/>
    </location>
</feature>
<evidence type="ECO:0000313" key="2">
    <source>
        <dbReference type="EMBL" id="MFD2866021.1"/>
    </source>
</evidence>
<evidence type="ECO:0000313" key="3">
    <source>
        <dbReference type="Proteomes" id="UP001597601"/>
    </source>
</evidence>
<feature type="transmembrane region" description="Helical" evidence="1">
    <location>
        <begin position="165"/>
        <end position="190"/>
    </location>
</feature>
<keyword evidence="1" id="KW-1133">Transmembrane helix</keyword>
<comment type="caution">
    <text evidence="2">The sequence shown here is derived from an EMBL/GenBank/DDBJ whole genome shotgun (WGS) entry which is preliminary data.</text>
</comment>
<feature type="transmembrane region" description="Helical" evidence="1">
    <location>
        <begin position="391"/>
        <end position="409"/>
    </location>
</feature>
<proteinExistence type="predicted"/>
<feature type="transmembrane region" description="Helical" evidence="1">
    <location>
        <begin position="264"/>
        <end position="285"/>
    </location>
</feature>